<keyword evidence="1" id="KW-1133">Transmembrane helix</keyword>
<feature type="transmembrane region" description="Helical" evidence="1">
    <location>
        <begin position="48"/>
        <end position="71"/>
    </location>
</feature>
<feature type="transmembrane region" description="Helical" evidence="1">
    <location>
        <begin position="123"/>
        <end position="147"/>
    </location>
</feature>
<proteinExistence type="predicted"/>
<reference evidence="2 3" key="1">
    <citation type="submission" date="2022-06" db="EMBL/GenBank/DDBJ databases">
        <title>New Species of the Genus Actinoplanes, ActinopZanes ferrugineus.</title>
        <authorList>
            <person name="Ding P."/>
        </authorList>
    </citation>
    <scope>NUCLEOTIDE SEQUENCE [LARGE SCALE GENOMIC DNA]</scope>
    <source>
        <strain evidence="2 3">TRM88003</strain>
    </source>
</reference>
<accession>A0ABT1DS62</accession>
<comment type="caution">
    <text evidence="2">The sequence shown here is derived from an EMBL/GenBank/DDBJ whole genome shotgun (WGS) entry which is preliminary data.</text>
</comment>
<feature type="transmembrane region" description="Helical" evidence="1">
    <location>
        <begin position="83"/>
        <end position="103"/>
    </location>
</feature>
<gene>
    <name evidence="2" type="ORF">M1L60_24025</name>
</gene>
<keyword evidence="1" id="KW-0812">Transmembrane</keyword>
<evidence type="ECO:0000313" key="3">
    <source>
        <dbReference type="Proteomes" id="UP001523369"/>
    </source>
</evidence>
<keyword evidence="3" id="KW-1185">Reference proteome</keyword>
<dbReference type="Proteomes" id="UP001523369">
    <property type="component" value="Unassembled WGS sequence"/>
</dbReference>
<evidence type="ECO:0008006" key="4">
    <source>
        <dbReference type="Google" id="ProtNLM"/>
    </source>
</evidence>
<evidence type="ECO:0000313" key="2">
    <source>
        <dbReference type="EMBL" id="MCO8273668.1"/>
    </source>
</evidence>
<dbReference type="EMBL" id="JAMYJR010000027">
    <property type="protein sequence ID" value="MCO8273668.1"/>
    <property type="molecule type" value="Genomic_DNA"/>
</dbReference>
<dbReference type="RefSeq" id="WP_253239747.1">
    <property type="nucleotide sequence ID" value="NZ_JAMYJR010000027.1"/>
</dbReference>
<name>A0ABT1DS62_9ACTN</name>
<protein>
    <recommendedName>
        <fullName evidence="4">DUF4386 family protein</fullName>
    </recommendedName>
</protein>
<feature type="transmembrane region" description="Helical" evidence="1">
    <location>
        <begin position="177"/>
        <end position="194"/>
    </location>
</feature>
<evidence type="ECO:0000256" key="1">
    <source>
        <dbReference type="SAM" id="Phobius"/>
    </source>
</evidence>
<sequence>MSISPYRTAGVAALVAAAAYLVQPVLVALGAGEESRMGTAAYLAERTWQGALGGVVFAAVGIALAVTVRAVAAATGYDGIGSWLGRLSAGAWVAVGGLSLAPYSSVGVGIDELTTDPTLQRVVAHTVDVVNTGFIAVAAIGFAGWVALLGAGKVLSRVGVVAALVVVVPILVWSQPWGVLVMIPYLLVLGVVCLRRARRPVEVR</sequence>
<organism evidence="2 3">
    <name type="scientific">Paractinoplanes aksuensis</name>
    <dbReference type="NCBI Taxonomy" id="2939490"/>
    <lineage>
        <taxon>Bacteria</taxon>
        <taxon>Bacillati</taxon>
        <taxon>Actinomycetota</taxon>
        <taxon>Actinomycetes</taxon>
        <taxon>Micromonosporales</taxon>
        <taxon>Micromonosporaceae</taxon>
        <taxon>Paractinoplanes</taxon>
    </lineage>
</organism>
<keyword evidence="1" id="KW-0472">Membrane</keyword>